<sequence>RKEGRFIRQHGPRSERRFPEVIPVLTLSPLPLGLLQKEKTSSQLMQGIAAVDLPALTAANYLRYKKYLEGGKVGLILYSP</sequence>
<dbReference type="EMBL" id="KN834768">
    <property type="protein sequence ID" value="KIK62170.1"/>
    <property type="molecule type" value="Genomic_DNA"/>
</dbReference>
<evidence type="ECO:0000313" key="1">
    <source>
        <dbReference type="EMBL" id="KIK62170.1"/>
    </source>
</evidence>
<dbReference type="AlphaFoldDB" id="A0A0D0BEF7"/>
<feature type="non-terminal residue" evidence="1">
    <location>
        <position position="1"/>
    </location>
</feature>
<proteinExistence type="predicted"/>
<organism evidence="1 2">
    <name type="scientific">Collybiopsis luxurians FD-317 M1</name>
    <dbReference type="NCBI Taxonomy" id="944289"/>
    <lineage>
        <taxon>Eukaryota</taxon>
        <taxon>Fungi</taxon>
        <taxon>Dikarya</taxon>
        <taxon>Basidiomycota</taxon>
        <taxon>Agaricomycotina</taxon>
        <taxon>Agaricomycetes</taxon>
        <taxon>Agaricomycetidae</taxon>
        <taxon>Agaricales</taxon>
        <taxon>Marasmiineae</taxon>
        <taxon>Omphalotaceae</taxon>
        <taxon>Collybiopsis</taxon>
        <taxon>Collybiopsis luxurians</taxon>
    </lineage>
</organism>
<dbReference type="HOGENOM" id="CLU_2764729_0_0_1"/>
<gene>
    <name evidence="1" type="ORF">GYMLUDRAFT_42150</name>
</gene>
<reference evidence="1 2" key="1">
    <citation type="submission" date="2014-04" db="EMBL/GenBank/DDBJ databases">
        <title>Evolutionary Origins and Diversification of the Mycorrhizal Mutualists.</title>
        <authorList>
            <consortium name="DOE Joint Genome Institute"/>
            <consortium name="Mycorrhizal Genomics Consortium"/>
            <person name="Kohler A."/>
            <person name="Kuo A."/>
            <person name="Nagy L.G."/>
            <person name="Floudas D."/>
            <person name="Copeland A."/>
            <person name="Barry K.W."/>
            <person name="Cichocki N."/>
            <person name="Veneault-Fourrey C."/>
            <person name="LaButti K."/>
            <person name="Lindquist E.A."/>
            <person name="Lipzen A."/>
            <person name="Lundell T."/>
            <person name="Morin E."/>
            <person name="Murat C."/>
            <person name="Riley R."/>
            <person name="Ohm R."/>
            <person name="Sun H."/>
            <person name="Tunlid A."/>
            <person name="Henrissat B."/>
            <person name="Grigoriev I.V."/>
            <person name="Hibbett D.S."/>
            <person name="Martin F."/>
        </authorList>
    </citation>
    <scope>NUCLEOTIDE SEQUENCE [LARGE SCALE GENOMIC DNA]</scope>
    <source>
        <strain evidence="1 2">FD-317 M1</strain>
    </source>
</reference>
<accession>A0A0D0BEF7</accession>
<dbReference type="OrthoDB" id="73875at2759"/>
<keyword evidence="2" id="KW-1185">Reference proteome</keyword>
<evidence type="ECO:0000313" key="2">
    <source>
        <dbReference type="Proteomes" id="UP000053593"/>
    </source>
</evidence>
<protein>
    <submittedName>
        <fullName evidence="1">Uncharacterized protein</fullName>
    </submittedName>
</protein>
<name>A0A0D0BEF7_9AGAR</name>
<dbReference type="Proteomes" id="UP000053593">
    <property type="component" value="Unassembled WGS sequence"/>
</dbReference>